<comment type="caution">
    <text evidence="2">The sequence shown here is derived from an EMBL/GenBank/DDBJ whole genome shotgun (WGS) entry which is preliminary data.</text>
</comment>
<proteinExistence type="predicted"/>
<organism evidence="2">
    <name type="scientific">freshwater metagenome</name>
    <dbReference type="NCBI Taxonomy" id="449393"/>
    <lineage>
        <taxon>unclassified sequences</taxon>
        <taxon>metagenomes</taxon>
        <taxon>ecological metagenomes</taxon>
    </lineage>
</organism>
<dbReference type="GO" id="GO:0045892">
    <property type="term" value="P:negative regulation of DNA-templated transcription"/>
    <property type="evidence" value="ECO:0007669"/>
    <property type="project" value="InterPro"/>
</dbReference>
<gene>
    <name evidence="2" type="ORF">GM50_20410</name>
</gene>
<dbReference type="Pfam" id="PF21179">
    <property type="entry name" value="BldD-like_C"/>
    <property type="match status" value="1"/>
</dbReference>
<feature type="domain" description="BldD C-terminal" evidence="1">
    <location>
        <begin position="21"/>
        <end position="77"/>
    </location>
</feature>
<dbReference type="Gene3D" id="1.10.10.1930">
    <property type="match status" value="1"/>
</dbReference>
<evidence type="ECO:0000313" key="2">
    <source>
        <dbReference type="EMBL" id="KGA14221.1"/>
    </source>
</evidence>
<dbReference type="EMBL" id="JNSK01000137">
    <property type="protein sequence ID" value="KGA14221.1"/>
    <property type="molecule type" value="Genomic_DNA"/>
</dbReference>
<dbReference type="AlphaFoldDB" id="A0A094QIJ8"/>
<evidence type="ECO:0000259" key="1">
    <source>
        <dbReference type="Pfam" id="PF21179"/>
    </source>
</evidence>
<sequence length="97" mass="11042">MIHILAPAQELTAADSSGRHIYDLRALQGLPQSTEKTHLLSYILQIIRERGDWKGAVISLRASDIENLGRIFSASQEIKSHSYLEWIEKQEITLQKN</sequence>
<accession>A0A094QIJ8</accession>
<dbReference type="InterPro" id="IPR038099">
    <property type="entry name" value="BldD-like_C_sf"/>
</dbReference>
<dbReference type="InterPro" id="IPR037664">
    <property type="entry name" value="BldD_C"/>
</dbReference>
<protein>
    <recommendedName>
        <fullName evidence="1">BldD C-terminal domain-containing protein</fullName>
    </recommendedName>
</protein>
<reference evidence="2" key="1">
    <citation type="submission" date="2014-05" db="EMBL/GenBank/DDBJ databases">
        <title>Key roles for freshwater Actinobacteria revealed by deep metagenomic sequencing.</title>
        <authorList>
            <person name="Ghai R."/>
            <person name="Mizuno C.M."/>
            <person name="Picazo A."/>
            <person name="Camacho A."/>
            <person name="Rodriguez-Valera F."/>
        </authorList>
    </citation>
    <scope>NUCLEOTIDE SEQUENCE</scope>
</reference>
<name>A0A094QIJ8_9ZZZZ</name>